<dbReference type="InterPro" id="IPR029767">
    <property type="entry name" value="WecB-like"/>
</dbReference>
<reference evidence="2 3" key="1">
    <citation type="submission" date="2019-07" db="EMBL/GenBank/DDBJ databases">
        <title>Rapid identification of Enteric Bacteria from Whole Genome Sequences (WGS) using Average Nucleotide Identity (ANI).</title>
        <authorList>
            <person name="Lane C."/>
        </authorList>
    </citation>
    <scope>NUCLEOTIDE SEQUENCE [LARGE SCALE GENOMIC DNA]</scope>
    <source>
        <strain evidence="2 3">2011D-8905</strain>
    </source>
</reference>
<evidence type="ECO:0000313" key="2">
    <source>
        <dbReference type="EMBL" id="TWO27213.1"/>
    </source>
</evidence>
<dbReference type="NCBIfam" id="TIGR03568">
    <property type="entry name" value="NeuC_NnaA"/>
    <property type="match status" value="1"/>
</dbReference>
<dbReference type="InterPro" id="IPR003331">
    <property type="entry name" value="UDP_GlcNAc_Epimerase_2_dom"/>
</dbReference>
<protein>
    <submittedName>
        <fullName evidence="2">UDP-N-acetylglucosamine 2-epimerase (Hydrolyzing)</fullName>
        <ecNumber evidence="2">3.2.1.183</ecNumber>
    </submittedName>
</protein>
<evidence type="ECO:0000313" key="3">
    <source>
        <dbReference type="Proteomes" id="UP000321614"/>
    </source>
</evidence>
<dbReference type="Proteomes" id="UP000321614">
    <property type="component" value="Unassembled WGS sequence"/>
</dbReference>
<dbReference type="EMBL" id="VOAW01000009">
    <property type="protein sequence ID" value="TWO27213.1"/>
    <property type="molecule type" value="Genomic_DNA"/>
</dbReference>
<accession>A0ABY3G5K3</accession>
<keyword evidence="2" id="KW-0378">Hydrolase</keyword>
<dbReference type="SUPFAM" id="SSF53756">
    <property type="entry name" value="UDP-Glycosyltransferase/glycogen phosphorylase"/>
    <property type="match status" value="1"/>
</dbReference>
<comment type="caution">
    <text evidence="2">The sequence shown here is derived from an EMBL/GenBank/DDBJ whole genome shotgun (WGS) entry which is preliminary data.</text>
</comment>
<dbReference type="InterPro" id="IPR020004">
    <property type="entry name" value="UDP-GlcNAc_Epase"/>
</dbReference>
<dbReference type="Pfam" id="PF02350">
    <property type="entry name" value="Epimerase_2"/>
    <property type="match status" value="1"/>
</dbReference>
<dbReference type="PANTHER" id="PTHR43174">
    <property type="entry name" value="UDP-N-ACETYLGLUCOSAMINE 2-EPIMERASE"/>
    <property type="match status" value="1"/>
</dbReference>
<dbReference type="RefSeq" id="WP_147500532.1">
    <property type="nucleotide sequence ID" value="NZ_VOAW01000009.1"/>
</dbReference>
<proteinExistence type="predicted"/>
<gene>
    <name evidence="2" type="primary">neuC</name>
    <name evidence="2" type="ORF">ZA01_02605</name>
</gene>
<dbReference type="GO" id="GO:0016798">
    <property type="term" value="F:hydrolase activity, acting on glycosyl bonds"/>
    <property type="evidence" value="ECO:0007669"/>
    <property type="project" value="UniProtKB-KW"/>
</dbReference>
<name>A0ABY3G5K3_9BACT</name>
<keyword evidence="2" id="KW-0326">Glycosidase</keyword>
<dbReference type="CDD" id="cd03786">
    <property type="entry name" value="GTB_UDP-GlcNAc_2-Epimerase"/>
    <property type="match status" value="1"/>
</dbReference>
<dbReference type="EC" id="3.2.1.183" evidence="2"/>
<dbReference type="Gene3D" id="3.40.50.2000">
    <property type="entry name" value="Glycogen Phosphorylase B"/>
    <property type="match status" value="2"/>
</dbReference>
<keyword evidence="3" id="KW-1185">Reference proteome</keyword>
<organism evidence="2 3">
    <name type="scientific">Campylobacter insulaenigrae</name>
    <dbReference type="NCBI Taxonomy" id="260714"/>
    <lineage>
        <taxon>Bacteria</taxon>
        <taxon>Pseudomonadati</taxon>
        <taxon>Campylobacterota</taxon>
        <taxon>Epsilonproteobacteria</taxon>
        <taxon>Campylobacterales</taxon>
        <taxon>Campylobacteraceae</taxon>
        <taxon>Campylobacter</taxon>
    </lineage>
</organism>
<sequence>MSRKICVISGTRAEWYLLRNLCDQIQQDKDLKLQLILTASHLSKDFGFTYKEIEKEFKVDKKIDILLSNDNNISLCKSMALLELSLCETFAQLKPDIVVVLGDRYEMLAVASVCLVMQLPLAHICGGELTLGAIDDSIRHSITKMAHLHFVSTKEYKKRVLQLGEDEKRVFNVGSLGGELIKNMNFLDKKTLEGDLNIKFKENIYLITYHPQTINKKSIKKEINALLNFLDTIENVSLIFTKANADENGFLINEMIQSYCEKKSFKARLFDNLGSLRYLSLMKICKAVIGNSSSGICESPFLRVPCINIGDRQRGRICANNIINCDISNLRQAFEKLNCKEYKQNLKNFINPFYSENTSYNIKEILKSYDLQTILNKEFIDL</sequence>
<evidence type="ECO:0000259" key="1">
    <source>
        <dbReference type="Pfam" id="PF02350"/>
    </source>
</evidence>
<feature type="domain" description="UDP-N-acetylglucosamine 2-epimerase" evidence="1">
    <location>
        <begin position="24"/>
        <end position="367"/>
    </location>
</feature>
<dbReference type="PANTHER" id="PTHR43174:SF3">
    <property type="entry name" value="UDP-N-ACETYLGLUCOSAMINE 2-EPIMERASE"/>
    <property type="match status" value="1"/>
</dbReference>